<comment type="caution">
    <text evidence="1">The sequence shown here is derived from an EMBL/GenBank/DDBJ whole genome shotgun (WGS) entry which is preliminary data.</text>
</comment>
<dbReference type="RefSeq" id="WP_193951858.1">
    <property type="nucleotide sequence ID" value="NZ_JADEYS010000002.1"/>
</dbReference>
<evidence type="ECO:0000313" key="2">
    <source>
        <dbReference type="Proteomes" id="UP000640333"/>
    </source>
</evidence>
<reference evidence="1" key="1">
    <citation type="submission" date="2020-10" db="EMBL/GenBank/DDBJ databases">
        <title>Bacterium isolated from coastal waters sediment.</title>
        <authorList>
            <person name="Chen R.-J."/>
            <person name="Lu D.-C."/>
            <person name="Zhu K.-L."/>
            <person name="Du Z.-J."/>
        </authorList>
    </citation>
    <scope>NUCLEOTIDE SEQUENCE</scope>
    <source>
        <strain evidence="1">N1Y112</strain>
    </source>
</reference>
<dbReference type="InterPro" id="IPR015003">
    <property type="entry name" value="DUF1853"/>
</dbReference>
<keyword evidence="2" id="KW-1185">Reference proteome</keyword>
<dbReference type="Pfam" id="PF08907">
    <property type="entry name" value="DUF1853"/>
    <property type="match status" value="1"/>
</dbReference>
<dbReference type="EMBL" id="JADEYS010000002">
    <property type="protein sequence ID" value="MBE9396314.1"/>
    <property type="molecule type" value="Genomic_DNA"/>
</dbReference>
<dbReference type="Proteomes" id="UP000640333">
    <property type="component" value="Unassembled WGS sequence"/>
</dbReference>
<proteinExistence type="predicted"/>
<accession>A0A8J7JYC4</accession>
<organism evidence="1 2">
    <name type="scientific">Pontibacterium sinense</name>
    <dbReference type="NCBI Taxonomy" id="2781979"/>
    <lineage>
        <taxon>Bacteria</taxon>
        <taxon>Pseudomonadati</taxon>
        <taxon>Pseudomonadota</taxon>
        <taxon>Gammaproteobacteria</taxon>
        <taxon>Oceanospirillales</taxon>
        <taxon>Oceanospirillaceae</taxon>
        <taxon>Pontibacterium</taxon>
    </lineage>
</organism>
<dbReference type="AlphaFoldDB" id="A0A8J7JYC4"/>
<sequence>MLTDSFITQQIHRDIRWLLNSPPLMSIPAEHDATHWLHDQSHMPQQDESTVFEPDFWQHRLGFYYENLLNHILTKALQPIELKRNIQVRSKTKTLGEYDFLVRFNDTDAYHIECAVKFYLCTGDESNLKQYEGPNRRDRLDLKWNKMLNKQIRLSKTPDGREAADNLNLIPNHTLILIQGYLFYPFATPPCPQRLHPDINPKHQQGWWLRNQQLPTILEDQLRYLILNKPYWLSCPDQPESQLMTSEALSSHLEEQRHPQLVVRLEKAEEGWKEKDRGFVVQNDW</sequence>
<gene>
    <name evidence="1" type="ORF">IOQ59_03440</name>
</gene>
<protein>
    <submittedName>
        <fullName evidence="1">DUF1853 family protein</fullName>
    </submittedName>
</protein>
<evidence type="ECO:0000313" key="1">
    <source>
        <dbReference type="EMBL" id="MBE9396314.1"/>
    </source>
</evidence>
<name>A0A8J7JYC4_9GAMM</name>